<reference evidence="3" key="4">
    <citation type="submission" date="2019-03" db="UniProtKB">
        <authorList>
            <consortium name="EnsemblPlants"/>
        </authorList>
    </citation>
    <scope>IDENTIFICATION</scope>
</reference>
<dbReference type="PROSITE" id="PS50030">
    <property type="entry name" value="UBA"/>
    <property type="match status" value="1"/>
</dbReference>
<reference evidence="3" key="5">
    <citation type="journal article" date="2021" name="G3 (Bethesda)">
        <title>Aegilops tauschii genome assembly Aet v5.0 features greater sequence contiguity and improved annotation.</title>
        <authorList>
            <person name="Wang L."/>
            <person name="Zhu T."/>
            <person name="Rodriguez J.C."/>
            <person name="Deal K.R."/>
            <person name="Dubcovsky J."/>
            <person name="McGuire P.E."/>
            <person name="Lux T."/>
            <person name="Spannagl M."/>
            <person name="Mayer K.F.X."/>
            <person name="Baldrich P."/>
            <person name="Meyers B.C."/>
            <person name="Huo N."/>
            <person name="Gu Y.Q."/>
            <person name="Zhou H."/>
            <person name="Devos K.M."/>
            <person name="Bennetzen J.L."/>
            <person name="Unver T."/>
            <person name="Budak H."/>
            <person name="Gulick P.J."/>
            <person name="Galiba G."/>
            <person name="Kalapos B."/>
            <person name="Nelson D.R."/>
            <person name="Li P."/>
            <person name="You F.M."/>
            <person name="Luo M.C."/>
            <person name="Dvorak J."/>
        </authorList>
    </citation>
    <scope>NUCLEOTIDE SEQUENCE [LARGE SCALE GENOMIC DNA]</scope>
    <source>
        <strain evidence="3">cv. AL8/78</strain>
    </source>
</reference>
<reference evidence="4" key="1">
    <citation type="journal article" date="2014" name="Science">
        <title>Ancient hybridizations among the ancestral genomes of bread wheat.</title>
        <authorList>
            <consortium name="International Wheat Genome Sequencing Consortium,"/>
            <person name="Marcussen T."/>
            <person name="Sandve S.R."/>
            <person name="Heier L."/>
            <person name="Spannagl M."/>
            <person name="Pfeifer M."/>
            <person name="Jakobsen K.S."/>
            <person name="Wulff B.B."/>
            <person name="Steuernagel B."/>
            <person name="Mayer K.F."/>
            <person name="Olsen O.A."/>
        </authorList>
    </citation>
    <scope>NUCLEOTIDE SEQUENCE [LARGE SCALE GENOMIC DNA]</scope>
    <source>
        <strain evidence="4">cv. AL8/78</strain>
    </source>
</reference>
<dbReference type="Gramene" id="AET4Gv20871700.12">
    <property type="protein sequence ID" value="AET4Gv20871700.12"/>
    <property type="gene ID" value="AET4Gv20871700"/>
</dbReference>
<dbReference type="AlphaFoldDB" id="A0A453JD02"/>
<evidence type="ECO:0000313" key="3">
    <source>
        <dbReference type="EnsemblPlants" id="AET4Gv20871700.12"/>
    </source>
</evidence>
<reference evidence="4" key="2">
    <citation type="journal article" date="2017" name="Nat. Plants">
        <title>The Aegilops tauschii genome reveals multiple impacts of transposons.</title>
        <authorList>
            <person name="Zhao G."/>
            <person name="Zou C."/>
            <person name="Li K."/>
            <person name="Wang K."/>
            <person name="Li T."/>
            <person name="Gao L."/>
            <person name="Zhang X."/>
            <person name="Wang H."/>
            <person name="Yang Z."/>
            <person name="Liu X."/>
            <person name="Jiang W."/>
            <person name="Mao L."/>
            <person name="Kong X."/>
            <person name="Jiao Y."/>
            <person name="Jia J."/>
        </authorList>
    </citation>
    <scope>NUCLEOTIDE SEQUENCE [LARGE SCALE GENOMIC DNA]</scope>
    <source>
        <strain evidence="4">cv. AL8/78</strain>
    </source>
</reference>
<dbReference type="InterPro" id="IPR015940">
    <property type="entry name" value="UBA"/>
</dbReference>
<feature type="region of interest" description="Disordered" evidence="1">
    <location>
        <begin position="1"/>
        <end position="47"/>
    </location>
</feature>
<feature type="domain" description="UBA" evidence="2">
    <location>
        <begin position="50"/>
        <end position="92"/>
    </location>
</feature>
<evidence type="ECO:0000256" key="1">
    <source>
        <dbReference type="SAM" id="MobiDB-lite"/>
    </source>
</evidence>
<reference evidence="3" key="3">
    <citation type="journal article" date="2017" name="Nature">
        <title>Genome sequence of the progenitor of the wheat D genome Aegilops tauschii.</title>
        <authorList>
            <person name="Luo M.C."/>
            <person name="Gu Y.Q."/>
            <person name="Puiu D."/>
            <person name="Wang H."/>
            <person name="Twardziok S.O."/>
            <person name="Deal K.R."/>
            <person name="Huo N."/>
            <person name="Zhu T."/>
            <person name="Wang L."/>
            <person name="Wang Y."/>
            <person name="McGuire P.E."/>
            <person name="Liu S."/>
            <person name="Long H."/>
            <person name="Ramasamy R.K."/>
            <person name="Rodriguez J.C."/>
            <person name="Van S.L."/>
            <person name="Yuan L."/>
            <person name="Wang Z."/>
            <person name="Xia Z."/>
            <person name="Xiao L."/>
            <person name="Anderson O.D."/>
            <person name="Ouyang S."/>
            <person name="Liang Y."/>
            <person name="Zimin A.V."/>
            <person name="Pertea G."/>
            <person name="Qi P."/>
            <person name="Bennetzen J.L."/>
            <person name="Dai X."/>
            <person name="Dawson M.W."/>
            <person name="Muller H.G."/>
            <person name="Kugler K."/>
            <person name="Rivarola-Duarte L."/>
            <person name="Spannagl M."/>
            <person name="Mayer K.F.X."/>
            <person name="Lu F.H."/>
            <person name="Bevan M.W."/>
            <person name="Leroy P."/>
            <person name="Li P."/>
            <person name="You F.M."/>
            <person name="Sun Q."/>
            <person name="Liu Z."/>
            <person name="Lyons E."/>
            <person name="Wicker T."/>
            <person name="Salzberg S.L."/>
            <person name="Devos K.M."/>
            <person name="Dvorak J."/>
        </authorList>
    </citation>
    <scope>NUCLEOTIDE SEQUENCE [LARGE SCALE GENOMIC DNA]</scope>
    <source>
        <strain evidence="3">cv. AL8/78</strain>
    </source>
</reference>
<evidence type="ECO:0000259" key="2">
    <source>
        <dbReference type="PROSITE" id="PS50030"/>
    </source>
</evidence>
<organism evidence="3 4">
    <name type="scientific">Aegilops tauschii subsp. strangulata</name>
    <name type="common">Goatgrass</name>
    <dbReference type="NCBI Taxonomy" id="200361"/>
    <lineage>
        <taxon>Eukaryota</taxon>
        <taxon>Viridiplantae</taxon>
        <taxon>Streptophyta</taxon>
        <taxon>Embryophyta</taxon>
        <taxon>Tracheophyta</taxon>
        <taxon>Spermatophyta</taxon>
        <taxon>Magnoliopsida</taxon>
        <taxon>Liliopsida</taxon>
        <taxon>Poales</taxon>
        <taxon>Poaceae</taxon>
        <taxon>BOP clade</taxon>
        <taxon>Pooideae</taxon>
        <taxon>Triticodae</taxon>
        <taxon>Triticeae</taxon>
        <taxon>Triticinae</taxon>
        <taxon>Aegilops</taxon>
    </lineage>
</organism>
<accession>A0A453JD02</accession>
<dbReference type="EnsemblPlants" id="AET4Gv20871700.12">
    <property type="protein sequence ID" value="AET4Gv20871700.12"/>
    <property type="gene ID" value="AET4Gv20871700"/>
</dbReference>
<keyword evidence="4" id="KW-1185">Reference proteome</keyword>
<protein>
    <recommendedName>
        <fullName evidence="2">UBA domain-containing protein</fullName>
    </recommendedName>
</protein>
<proteinExistence type="predicted"/>
<dbReference type="Proteomes" id="UP000015105">
    <property type="component" value="Chromosome 4D"/>
</dbReference>
<evidence type="ECO:0000313" key="4">
    <source>
        <dbReference type="Proteomes" id="UP000015105"/>
    </source>
</evidence>
<name>A0A453JD02_AEGTS</name>
<sequence>MAGWTSDSDDSDKFEWDNDGEAEPSSAPAMRNFGSPGPSTLGSNDWINGEVPPTSLIERYVVMGFPKEMVMKSIKEIGHSDADALLELLLTYK</sequence>
<feature type="compositionally biased region" description="Polar residues" evidence="1">
    <location>
        <begin position="37"/>
        <end position="46"/>
    </location>
</feature>